<proteinExistence type="predicted"/>
<dbReference type="PANTHER" id="PTHR30204:SF69">
    <property type="entry name" value="MERR-FAMILY TRANSCRIPTIONAL REGULATOR"/>
    <property type="match status" value="1"/>
</dbReference>
<evidence type="ECO:0000313" key="6">
    <source>
        <dbReference type="EMBL" id="GIM48518.1"/>
    </source>
</evidence>
<keyword evidence="3" id="KW-0238">DNA-binding</keyword>
<keyword evidence="7" id="KW-1185">Reference proteome</keyword>
<dbReference type="SUPFAM" id="SSF46955">
    <property type="entry name" value="Putative DNA-binding domain"/>
    <property type="match status" value="1"/>
</dbReference>
<accession>A0AAV4LL40</accession>
<keyword evidence="4" id="KW-0804">Transcription</keyword>
<keyword evidence="2" id="KW-0805">Transcription regulation</keyword>
<reference evidence="6" key="1">
    <citation type="journal article" date="2023" name="Int. J. Syst. Evol. Microbiol.">
        <title>Collibacillus ludicampi gen. nov., sp. nov., a new soil bacterium of the family Alicyclobacillaceae.</title>
        <authorList>
            <person name="Jojima T."/>
            <person name="Ioku Y."/>
            <person name="Fukuta Y."/>
            <person name="Shirasaka N."/>
            <person name="Matsumura Y."/>
            <person name="Mori M."/>
        </authorList>
    </citation>
    <scope>NUCLEOTIDE SEQUENCE</scope>
    <source>
        <strain evidence="6">TP075</strain>
    </source>
</reference>
<evidence type="ECO:0000256" key="1">
    <source>
        <dbReference type="ARBA" id="ARBA00022491"/>
    </source>
</evidence>
<evidence type="ECO:0000259" key="5">
    <source>
        <dbReference type="PROSITE" id="PS50937"/>
    </source>
</evidence>
<dbReference type="InterPro" id="IPR047057">
    <property type="entry name" value="MerR_fam"/>
</dbReference>
<evidence type="ECO:0000256" key="2">
    <source>
        <dbReference type="ARBA" id="ARBA00023015"/>
    </source>
</evidence>
<dbReference type="PANTHER" id="PTHR30204">
    <property type="entry name" value="REDOX-CYCLING DRUG-SENSING TRANSCRIPTIONAL ACTIVATOR SOXR"/>
    <property type="match status" value="1"/>
</dbReference>
<sequence>MERIFTISQVAEELDVSAGTIRNWEKEFSDFLVVRRDEQGNRYYTLADIEKFRRIAELREEGFSLGAIRKVFEKFTSGSVEVENSVTREENSLVPLNQAMIKTVISEQVQAAMQQVLLGIKEHIDQRFSQFEQSYSHLHGEVSLLKQEIDSVVNQLPEQTEAIKKSFEQMYKDLPDEVKLIKSDINRLLELRQIEAQKDRIERTDEILKELRVEKELRRQALKEWAKLGFFGRIGKDKDEYIERYVEEHFEEYMRKKEEDV</sequence>
<dbReference type="Proteomes" id="UP001057291">
    <property type="component" value="Unassembled WGS sequence"/>
</dbReference>
<comment type="caution">
    <text evidence="6">The sequence shown here is derived from an EMBL/GenBank/DDBJ whole genome shotgun (WGS) entry which is preliminary data.</text>
</comment>
<gene>
    <name evidence="6" type="ORF">DNHGIG_40670</name>
</gene>
<name>A0AAV4LL40_9BACL</name>
<evidence type="ECO:0000256" key="3">
    <source>
        <dbReference type="ARBA" id="ARBA00023125"/>
    </source>
</evidence>
<dbReference type="EMBL" id="BOQE01000002">
    <property type="protein sequence ID" value="GIM48518.1"/>
    <property type="molecule type" value="Genomic_DNA"/>
</dbReference>
<dbReference type="GO" id="GO:0003677">
    <property type="term" value="F:DNA binding"/>
    <property type="evidence" value="ECO:0007669"/>
    <property type="project" value="UniProtKB-KW"/>
</dbReference>
<dbReference type="SMART" id="SM00422">
    <property type="entry name" value="HTH_MERR"/>
    <property type="match status" value="1"/>
</dbReference>
<keyword evidence="1" id="KW-0678">Repressor</keyword>
<dbReference type="Pfam" id="PF13411">
    <property type="entry name" value="MerR_1"/>
    <property type="match status" value="1"/>
</dbReference>
<dbReference type="AlphaFoldDB" id="A0AAV4LL40"/>
<evidence type="ECO:0000256" key="4">
    <source>
        <dbReference type="ARBA" id="ARBA00023163"/>
    </source>
</evidence>
<dbReference type="CDD" id="cd00592">
    <property type="entry name" value="HTH_MerR-like"/>
    <property type="match status" value="1"/>
</dbReference>
<dbReference type="GO" id="GO:0003700">
    <property type="term" value="F:DNA-binding transcription factor activity"/>
    <property type="evidence" value="ECO:0007669"/>
    <property type="project" value="InterPro"/>
</dbReference>
<dbReference type="InterPro" id="IPR009061">
    <property type="entry name" value="DNA-bd_dom_put_sf"/>
</dbReference>
<protein>
    <recommendedName>
        <fullName evidence="5">HTH merR-type domain-containing protein</fullName>
    </recommendedName>
</protein>
<dbReference type="RefSeq" id="WP_282201563.1">
    <property type="nucleotide sequence ID" value="NZ_BOQE01000002.1"/>
</dbReference>
<feature type="domain" description="HTH merR-type" evidence="5">
    <location>
        <begin position="1"/>
        <end position="74"/>
    </location>
</feature>
<dbReference type="Gene3D" id="1.10.1660.10">
    <property type="match status" value="1"/>
</dbReference>
<evidence type="ECO:0000313" key="7">
    <source>
        <dbReference type="Proteomes" id="UP001057291"/>
    </source>
</evidence>
<dbReference type="PROSITE" id="PS50937">
    <property type="entry name" value="HTH_MERR_2"/>
    <property type="match status" value="1"/>
</dbReference>
<dbReference type="InterPro" id="IPR000551">
    <property type="entry name" value="MerR-type_HTH_dom"/>
</dbReference>
<organism evidence="6 7">
    <name type="scientific">Collibacillus ludicampi</name>
    <dbReference type="NCBI Taxonomy" id="2771369"/>
    <lineage>
        <taxon>Bacteria</taxon>
        <taxon>Bacillati</taxon>
        <taxon>Bacillota</taxon>
        <taxon>Bacilli</taxon>
        <taxon>Bacillales</taxon>
        <taxon>Alicyclobacillaceae</taxon>
        <taxon>Collibacillus</taxon>
    </lineage>
</organism>